<evidence type="ECO:0000313" key="5">
    <source>
        <dbReference type="Proteomes" id="UP001176521"/>
    </source>
</evidence>
<evidence type="ECO:0000259" key="3">
    <source>
        <dbReference type="SMART" id="SM00829"/>
    </source>
</evidence>
<accession>A0AAN6GA62</accession>
<feature type="region of interest" description="Disordered" evidence="1">
    <location>
        <begin position="1"/>
        <end position="42"/>
    </location>
</feature>
<dbReference type="GO" id="GO:0016651">
    <property type="term" value="F:oxidoreductase activity, acting on NAD(P)H"/>
    <property type="evidence" value="ECO:0007669"/>
    <property type="project" value="InterPro"/>
</dbReference>
<keyword evidence="5" id="KW-1185">Reference proteome</keyword>
<dbReference type="InterPro" id="IPR036291">
    <property type="entry name" value="NAD(P)-bd_dom_sf"/>
</dbReference>
<dbReference type="PANTHER" id="PTHR45348:SF2">
    <property type="entry name" value="ZINC-TYPE ALCOHOL DEHYDROGENASE-LIKE PROTEIN C2E1P3.01"/>
    <property type="match status" value="1"/>
</dbReference>
<dbReference type="Pfam" id="PF08240">
    <property type="entry name" value="ADH_N"/>
    <property type="match status" value="1"/>
</dbReference>
<dbReference type="CDD" id="cd08249">
    <property type="entry name" value="enoyl_reductase_like"/>
    <property type="match status" value="1"/>
</dbReference>
<dbReference type="PANTHER" id="PTHR45348">
    <property type="entry name" value="HYPOTHETICAL OXIDOREDUCTASE (EUROFUNG)"/>
    <property type="match status" value="1"/>
</dbReference>
<dbReference type="SUPFAM" id="SSF51735">
    <property type="entry name" value="NAD(P)-binding Rossmann-fold domains"/>
    <property type="match status" value="1"/>
</dbReference>
<evidence type="ECO:0000313" key="4">
    <source>
        <dbReference type="EMBL" id="KAK0530273.1"/>
    </source>
</evidence>
<feature type="compositionally biased region" description="Low complexity" evidence="1">
    <location>
        <begin position="88"/>
        <end position="99"/>
    </location>
</feature>
<gene>
    <name evidence="4" type="ORF">OC842_003982</name>
</gene>
<feature type="domain" description="Enoyl reductase (ER)" evidence="3">
    <location>
        <begin position="137"/>
        <end position="500"/>
    </location>
</feature>
<evidence type="ECO:0000256" key="1">
    <source>
        <dbReference type="SAM" id="MobiDB-lite"/>
    </source>
</evidence>
<dbReference type="InterPro" id="IPR047122">
    <property type="entry name" value="Trans-enoyl_RdTase-like"/>
</dbReference>
<feature type="compositionally biased region" description="Polar residues" evidence="1">
    <location>
        <begin position="100"/>
        <end position="115"/>
    </location>
</feature>
<dbReference type="InterPro" id="IPR011032">
    <property type="entry name" value="GroES-like_sf"/>
</dbReference>
<dbReference type="InterPro" id="IPR020843">
    <property type="entry name" value="ER"/>
</dbReference>
<dbReference type="Proteomes" id="UP001176521">
    <property type="component" value="Unassembled WGS sequence"/>
</dbReference>
<dbReference type="Gene3D" id="3.40.50.720">
    <property type="entry name" value="NAD(P)-binding Rossmann-like Domain"/>
    <property type="match status" value="1"/>
</dbReference>
<dbReference type="AlphaFoldDB" id="A0AAN6GA62"/>
<feature type="transmembrane region" description="Helical" evidence="2">
    <location>
        <begin position="252"/>
        <end position="271"/>
    </location>
</feature>
<reference evidence="4" key="1">
    <citation type="journal article" date="2023" name="PhytoFront">
        <title>Draft Genome Resources of Seven Strains of Tilletia horrida, Causal Agent of Kernel Smut of Rice.</title>
        <authorList>
            <person name="Khanal S."/>
            <person name="Antony Babu S."/>
            <person name="Zhou X.G."/>
        </authorList>
    </citation>
    <scope>NUCLEOTIDE SEQUENCE</scope>
    <source>
        <strain evidence="4">TX3</strain>
    </source>
</reference>
<keyword evidence="2" id="KW-0812">Transmembrane</keyword>
<dbReference type="SUPFAM" id="SSF50129">
    <property type="entry name" value="GroES-like"/>
    <property type="match status" value="1"/>
</dbReference>
<proteinExistence type="predicted"/>
<dbReference type="EMBL" id="JAPDMQ010000219">
    <property type="protein sequence ID" value="KAK0530273.1"/>
    <property type="molecule type" value="Genomic_DNA"/>
</dbReference>
<evidence type="ECO:0000256" key="2">
    <source>
        <dbReference type="SAM" id="Phobius"/>
    </source>
</evidence>
<dbReference type="InterPro" id="IPR013154">
    <property type="entry name" value="ADH-like_N"/>
</dbReference>
<dbReference type="InterPro" id="IPR013149">
    <property type="entry name" value="ADH-like_C"/>
</dbReference>
<dbReference type="Pfam" id="PF00107">
    <property type="entry name" value="ADH_zinc_N"/>
    <property type="match status" value="1"/>
</dbReference>
<dbReference type="SMART" id="SM00829">
    <property type="entry name" value="PKS_ER"/>
    <property type="match status" value="1"/>
</dbReference>
<keyword evidence="2" id="KW-1133">Transmembrane helix</keyword>
<organism evidence="4 5">
    <name type="scientific">Tilletia horrida</name>
    <dbReference type="NCBI Taxonomy" id="155126"/>
    <lineage>
        <taxon>Eukaryota</taxon>
        <taxon>Fungi</taxon>
        <taxon>Dikarya</taxon>
        <taxon>Basidiomycota</taxon>
        <taxon>Ustilaginomycotina</taxon>
        <taxon>Exobasidiomycetes</taxon>
        <taxon>Tilletiales</taxon>
        <taxon>Tilletiaceae</taxon>
        <taxon>Tilletia</taxon>
    </lineage>
</organism>
<comment type="caution">
    <text evidence="4">The sequence shown here is derived from an EMBL/GenBank/DDBJ whole genome shotgun (WGS) entry which is preliminary data.</text>
</comment>
<sequence>MVDVSPVPDPLLGLPRLDGTHRAGESSGAASRIDVQRPSSGTAAALQHLPEGEERERMLALLVPSLHEVVLGAGWDFDDASRSQAVDLSSPSLSGLASPDQRSSSPTAPPEVSSTAGAKELADALLIRSCKQGWERAFELHRDWVRPEPKAADEVLIRNVAVGLNPVDYKSVLYNFGIADTPWVLGRDVAGVVHAVSPSAEGSSSSSGGFKVGDRVWTCADSRDSRAGAYQRFCIAKAHTIGRIPPNVTDEGAATIGTGLVTAAVIVYWFFRIQRAEELGADRLPRKVPEVEGLTDSAPHDRRWILIYGGGAITGIYAVQLARLSGLRPIVIASSQNFDYLTSIGAEVCLDRFSEPAALLDDIRSKTEGQLAFAVDCVGSKTAAFCERALKEANGDWSGVGQLCCLAGDPKVKPGEQPATQDLEQRLVRGVKIHKISFSTTFYGDDLFSRTLLADLNALFASGSLQPAKAEVLPDGLASVRRGLESLRDGTAPRAKKLVVRIADTPDASLTNLGVRAELSWNGVP</sequence>
<protein>
    <recommendedName>
        <fullName evidence="3">Enoyl reductase (ER) domain-containing protein</fullName>
    </recommendedName>
</protein>
<dbReference type="Gene3D" id="3.90.180.10">
    <property type="entry name" value="Medium-chain alcohol dehydrogenases, catalytic domain"/>
    <property type="match status" value="1"/>
</dbReference>
<keyword evidence="2" id="KW-0472">Membrane</keyword>
<feature type="region of interest" description="Disordered" evidence="1">
    <location>
        <begin position="88"/>
        <end position="115"/>
    </location>
</feature>
<name>A0AAN6GA62_9BASI</name>